<sequence>MRFARCHGLSRTSIGPSPLAILDSSKTFRLILTADLLVRDDFLRWRTALDEAALQALIGTDSLRIEQSMQDWVMVHGFNGTSRLWRMPAAAIRRGSVFEVTGTGVAELARRAAQGEWLGERTHEGFGHFRLDEVLPGITSDPVGCDEPQAVEDDPTEVIAAQTRQWFDERKALAKPPKAMERKPSLSQWFDLVADLERGNTEAIRDRLNPTTAGAKSWGHADARAILEKLSNPAAYSASQRRHHLTCGKSPTASLRSPKHFLLLNPSGTTGRAVLAGYRVKSALNLRR</sequence>
<gene>
    <name evidence="1" type="ORF">CJ255_20905</name>
</gene>
<dbReference type="Proteomes" id="UP000220527">
    <property type="component" value="Unassembled WGS sequence"/>
</dbReference>
<protein>
    <submittedName>
        <fullName evidence="1">Uncharacterized protein</fullName>
    </submittedName>
</protein>
<name>A0A2A6RDT0_9CHLR</name>
<evidence type="ECO:0000313" key="1">
    <source>
        <dbReference type="EMBL" id="PDW00278.1"/>
    </source>
</evidence>
<dbReference type="EMBL" id="NQWI01000192">
    <property type="protein sequence ID" value="PDW00278.1"/>
    <property type="molecule type" value="Genomic_DNA"/>
</dbReference>
<accession>A0A2A6RDT0</accession>
<keyword evidence="2" id="KW-1185">Reference proteome</keyword>
<dbReference type="AlphaFoldDB" id="A0A2A6RDT0"/>
<comment type="caution">
    <text evidence="1">The sequence shown here is derived from an EMBL/GenBank/DDBJ whole genome shotgun (WGS) entry which is preliminary data.</text>
</comment>
<proteinExistence type="predicted"/>
<reference evidence="2" key="1">
    <citation type="submission" date="2017-08" db="EMBL/GenBank/DDBJ databases">
        <authorList>
            <person name="Grouzdev D.S."/>
            <person name="Gaisin V.A."/>
            <person name="Rysina M.S."/>
            <person name="Gorlenko V.M."/>
        </authorList>
    </citation>
    <scope>NUCLEOTIDE SEQUENCE [LARGE SCALE GENOMIC DNA]</scope>
    <source>
        <strain evidence="2">Kir15-3F</strain>
    </source>
</reference>
<evidence type="ECO:0000313" key="2">
    <source>
        <dbReference type="Proteomes" id="UP000220527"/>
    </source>
</evidence>
<organism evidence="1 2">
    <name type="scientific">Candidatus Viridilinea mediisalina</name>
    <dbReference type="NCBI Taxonomy" id="2024553"/>
    <lineage>
        <taxon>Bacteria</taxon>
        <taxon>Bacillati</taxon>
        <taxon>Chloroflexota</taxon>
        <taxon>Chloroflexia</taxon>
        <taxon>Chloroflexales</taxon>
        <taxon>Chloroflexineae</taxon>
        <taxon>Oscillochloridaceae</taxon>
        <taxon>Candidatus Viridilinea</taxon>
    </lineage>
</organism>